<reference evidence="14" key="2">
    <citation type="submission" date="2015-01" db="EMBL/GenBank/DDBJ databases">
        <title>Evolutionary Origins and Diversification of the Mycorrhizal Mutualists.</title>
        <authorList>
            <consortium name="DOE Joint Genome Institute"/>
            <consortium name="Mycorrhizal Genomics Consortium"/>
            <person name="Kohler A."/>
            <person name="Kuo A."/>
            <person name="Nagy L.G."/>
            <person name="Floudas D."/>
            <person name="Copeland A."/>
            <person name="Barry K.W."/>
            <person name="Cichocki N."/>
            <person name="Veneault-Fourrey C."/>
            <person name="LaButti K."/>
            <person name="Lindquist E.A."/>
            <person name="Lipzen A."/>
            <person name="Lundell T."/>
            <person name="Morin E."/>
            <person name="Murat C."/>
            <person name="Riley R."/>
            <person name="Ohm R."/>
            <person name="Sun H."/>
            <person name="Tunlid A."/>
            <person name="Henrissat B."/>
            <person name="Grigoriev I.V."/>
            <person name="Hibbett D.S."/>
            <person name="Martin F."/>
        </authorList>
    </citation>
    <scope>NUCLEOTIDE SEQUENCE [LARGE SCALE GENOMIC DNA]</scope>
    <source>
        <strain evidence="14">MUT 4182</strain>
    </source>
</reference>
<dbReference type="GO" id="GO:0071528">
    <property type="term" value="P:tRNA re-export from nucleus"/>
    <property type="evidence" value="ECO:0007669"/>
    <property type="project" value="UniProtKB-UniRule"/>
</dbReference>
<dbReference type="PANTHER" id="PTHR15952">
    <property type="entry name" value="EXPORTIN-T/LOS1"/>
    <property type="match status" value="1"/>
</dbReference>
<evidence type="ECO:0000259" key="12">
    <source>
        <dbReference type="Pfam" id="PF19282"/>
    </source>
</evidence>
<dbReference type="AlphaFoldDB" id="A0A0C3QWM7"/>
<comment type="function">
    <text evidence="10">tRNA nucleus export receptor which facilitates tRNA translocation across the nuclear pore complex.</text>
</comment>
<keyword evidence="7 10" id="KW-0694">RNA-binding</keyword>
<dbReference type="Pfam" id="PF19282">
    <property type="entry name" value="Exportin-T"/>
    <property type="match status" value="1"/>
</dbReference>
<feature type="repeat" description="HEAT" evidence="9">
    <location>
        <begin position="206"/>
        <end position="244"/>
    </location>
</feature>
<sequence>MTSLEEPLDPAAFTTLEQAFVGYIQSEYIHGPGEASAPFIRNKFSHTLALLFLRSYPEQWTNFFPTIYSLLRPSISGSNLSAGTPPINGHVSLLFLRLLIELSGEVHDSILKGARNWAEDRQARDSIIRQKIRQDESENMNSAVLTIISEAEERLVKHRQEAAATGDSQARARERAGLEEVVESGMKAFAGYCQWIDINLTINQHTVPLIFRLLADPSSPIRQATAHALLKIVQRGLKESSDKLQLIRVLSLGEVLDALERKSREGRKTGNGVQADEDEEHFRESLGKLACGLGKELVDLIAEPALSPEGREMAEQLLMQLFPTAIQFLADEYDDTSSTILPLFTIVFSSYKKAKKADPQFHLTDAKRQVVTSTLEVIVQKMKWDKDIGDDEDDFEDMDEDDKGAFEKMRVDLRNLMDSILNVDEQLVTNAVRALAVASLSAYGAARASGADPAGGLPWQDAELAVYLVYVYGELKPKGKVNAEQQRKKDAKLQGVELSSTPHDELILALVQSGISSYPHVAVRAQFFESVGRYVDFFKDRKECIIPVLEALVDQRGMHQPKKSRRGRVYYIFYRFIKQVQKELPQDILLSILNSIRDLLELEIELPPPDSDANSSAGSSPTPDQDGNAILEEAITASSIFDSQLYLFETTGSLISTMSSLGEDEQFNLLQVFIPPSISCFCP</sequence>
<dbReference type="InterPro" id="IPR013598">
    <property type="entry name" value="Exportin-1/Importin-b-like"/>
</dbReference>
<keyword evidence="5 10" id="KW-0963">Cytoplasm</keyword>
<dbReference type="GO" id="GO:0005643">
    <property type="term" value="C:nuclear pore"/>
    <property type="evidence" value="ECO:0007669"/>
    <property type="project" value="TreeGrafter"/>
</dbReference>
<evidence type="ECO:0000256" key="1">
    <source>
        <dbReference type="ARBA" id="ARBA00004496"/>
    </source>
</evidence>
<dbReference type="SUPFAM" id="SSF48371">
    <property type="entry name" value="ARM repeat"/>
    <property type="match status" value="1"/>
</dbReference>
<keyword evidence="8 10" id="KW-0539">Nucleus</keyword>
<dbReference type="InterPro" id="IPR016024">
    <property type="entry name" value="ARM-type_fold"/>
</dbReference>
<dbReference type="HOGENOM" id="CLU_402904_0_0_1"/>
<evidence type="ECO:0000256" key="10">
    <source>
        <dbReference type="RuleBase" id="RU366037"/>
    </source>
</evidence>
<dbReference type="GO" id="GO:0000049">
    <property type="term" value="F:tRNA binding"/>
    <property type="evidence" value="ECO:0007669"/>
    <property type="project" value="UniProtKB-UniRule"/>
</dbReference>
<dbReference type="Gene3D" id="1.25.10.10">
    <property type="entry name" value="Leucine-rich Repeat Variant"/>
    <property type="match status" value="1"/>
</dbReference>
<accession>A0A0C3QWM7</accession>
<dbReference type="PANTHER" id="PTHR15952:SF11">
    <property type="entry name" value="EXPORTIN-T"/>
    <property type="match status" value="1"/>
</dbReference>
<dbReference type="InterPro" id="IPR011989">
    <property type="entry name" value="ARM-like"/>
</dbReference>
<dbReference type="InterPro" id="IPR021133">
    <property type="entry name" value="HEAT_type_2"/>
</dbReference>
<proteinExistence type="inferred from homology"/>
<keyword evidence="4 10" id="KW-0813">Transport</keyword>
<reference evidence="13 14" key="1">
    <citation type="submission" date="2014-04" db="EMBL/GenBank/DDBJ databases">
        <authorList>
            <consortium name="DOE Joint Genome Institute"/>
            <person name="Kuo A."/>
            <person name="Girlanda M."/>
            <person name="Perotto S."/>
            <person name="Kohler A."/>
            <person name="Nagy L.G."/>
            <person name="Floudas D."/>
            <person name="Copeland A."/>
            <person name="Barry K.W."/>
            <person name="Cichocki N."/>
            <person name="Veneault-Fourrey C."/>
            <person name="LaButti K."/>
            <person name="Lindquist E.A."/>
            <person name="Lipzen A."/>
            <person name="Lundell T."/>
            <person name="Morin E."/>
            <person name="Murat C."/>
            <person name="Sun H."/>
            <person name="Tunlid A."/>
            <person name="Henrissat B."/>
            <person name="Grigoriev I.V."/>
            <person name="Hibbett D.S."/>
            <person name="Martin F."/>
            <person name="Nordberg H.P."/>
            <person name="Cantor M.N."/>
            <person name="Hua S.X."/>
        </authorList>
    </citation>
    <scope>NUCLEOTIDE SEQUENCE [LARGE SCALE GENOMIC DNA]</scope>
    <source>
        <strain evidence="13 14">MUT 4182</strain>
    </source>
</reference>
<dbReference type="InterPro" id="IPR040017">
    <property type="entry name" value="XPOT"/>
</dbReference>
<comment type="subcellular location">
    <subcellularLocation>
        <location evidence="1 10">Cytoplasm</location>
    </subcellularLocation>
    <subcellularLocation>
        <location evidence="10">Nucleus</location>
    </subcellularLocation>
    <text evidence="10">Shuttles between the nucleus and the cytoplasm.</text>
</comment>
<dbReference type="GO" id="GO:0005737">
    <property type="term" value="C:cytoplasm"/>
    <property type="evidence" value="ECO:0007669"/>
    <property type="project" value="UniProtKB-SubCell"/>
</dbReference>
<gene>
    <name evidence="13" type="ORF">M407DRAFT_16794</name>
</gene>
<dbReference type="EMBL" id="KN822943">
    <property type="protein sequence ID" value="KIO34261.1"/>
    <property type="molecule type" value="Genomic_DNA"/>
</dbReference>
<feature type="domain" description="Exportin-T C-terminal" evidence="12">
    <location>
        <begin position="309"/>
        <end position="676"/>
    </location>
</feature>
<feature type="domain" description="Exportin-1/Importin-beta-like" evidence="11">
    <location>
        <begin position="38"/>
        <end position="227"/>
    </location>
</feature>
<dbReference type="OrthoDB" id="26399at2759"/>
<evidence type="ECO:0000256" key="8">
    <source>
        <dbReference type="ARBA" id="ARBA00023242"/>
    </source>
</evidence>
<dbReference type="PROSITE" id="PS50077">
    <property type="entry name" value="HEAT_REPEAT"/>
    <property type="match status" value="1"/>
</dbReference>
<evidence type="ECO:0000256" key="2">
    <source>
        <dbReference type="ARBA" id="ARBA00009466"/>
    </source>
</evidence>
<dbReference type="GO" id="GO:0031267">
    <property type="term" value="F:small GTPase binding"/>
    <property type="evidence" value="ECO:0007669"/>
    <property type="project" value="InterPro"/>
</dbReference>
<protein>
    <recommendedName>
        <fullName evidence="3 10">Exportin-T</fullName>
    </recommendedName>
    <alternativeName>
        <fullName evidence="10">Exportin(tRNA)</fullName>
    </alternativeName>
    <alternativeName>
        <fullName evidence="10">tRNA exportin</fullName>
    </alternativeName>
</protein>
<evidence type="ECO:0000256" key="7">
    <source>
        <dbReference type="ARBA" id="ARBA00022884"/>
    </source>
</evidence>
<dbReference type="Proteomes" id="UP000054248">
    <property type="component" value="Unassembled WGS sequence"/>
</dbReference>
<evidence type="ECO:0000256" key="5">
    <source>
        <dbReference type="ARBA" id="ARBA00022490"/>
    </source>
</evidence>
<dbReference type="STRING" id="1051891.A0A0C3QWM7"/>
<dbReference type="InterPro" id="IPR045546">
    <property type="entry name" value="Exportin-T_C"/>
</dbReference>
<evidence type="ECO:0000256" key="3">
    <source>
        <dbReference type="ARBA" id="ARBA00018928"/>
    </source>
</evidence>
<dbReference type="Pfam" id="PF08389">
    <property type="entry name" value="Xpo1"/>
    <property type="match status" value="1"/>
</dbReference>
<evidence type="ECO:0000313" key="13">
    <source>
        <dbReference type="EMBL" id="KIO34261.1"/>
    </source>
</evidence>
<evidence type="ECO:0000256" key="6">
    <source>
        <dbReference type="ARBA" id="ARBA00022555"/>
    </source>
</evidence>
<evidence type="ECO:0000259" key="11">
    <source>
        <dbReference type="Pfam" id="PF08389"/>
    </source>
</evidence>
<keyword evidence="6 10" id="KW-0820">tRNA-binding</keyword>
<evidence type="ECO:0000313" key="14">
    <source>
        <dbReference type="Proteomes" id="UP000054248"/>
    </source>
</evidence>
<comment type="similarity">
    <text evidence="2 10">Belongs to the exportin family.</text>
</comment>
<organism evidence="13 14">
    <name type="scientific">Tulasnella calospora MUT 4182</name>
    <dbReference type="NCBI Taxonomy" id="1051891"/>
    <lineage>
        <taxon>Eukaryota</taxon>
        <taxon>Fungi</taxon>
        <taxon>Dikarya</taxon>
        <taxon>Basidiomycota</taxon>
        <taxon>Agaricomycotina</taxon>
        <taxon>Agaricomycetes</taxon>
        <taxon>Cantharellales</taxon>
        <taxon>Tulasnellaceae</taxon>
        <taxon>Tulasnella</taxon>
    </lineage>
</organism>
<evidence type="ECO:0000256" key="9">
    <source>
        <dbReference type="PROSITE-ProRule" id="PRU00103"/>
    </source>
</evidence>
<dbReference type="GO" id="GO:0016363">
    <property type="term" value="C:nuclear matrix"/>
    <property type="evidence" value="ECO:0007669"/>
    <property type="project" value="TreeGrafter"/>
</dbReference>
<name>A0A0C3QWM7_9AGAM</name>
<keyword evidence="14" id="KW-1185">Reference proteome</keyword>
<evidence type="ECO:0000256" key="4">
    <source>
        <dbReference type="ARBA" id="ARBA00022448"/>
    </source>
</evidence>